<dbReference type="EMBL" id="NAJP01000119">
    <property type="protein sequence ID" value="TKA28283.1"/>
    <property type="molecule type" value="Genomic_DNA"/>
</dbReference>
<evidence type="ECO:0008006" key="3">
    <source>
        <dbReference type="Google" id="ProtNLM"/>
    </source>
</evidence>
<name>A0A4U0U075_9PEZI</name>
<proteinExistence type="predicted"/>
<organism evidence="1 2">
    <name type="scientific">Friedmanniomyces endolithicus</name>
    <dbReference type="NCBI Taxonomy" id="329885"/>
    <lineage>
        <taxon>Eukaryota</taxon>
        <taxon>Fungi</taxon>
        <taxon>Dikarya</taxon>
        <taxon>Ascomycota</taxon>
        <taxon>Pezizomycotina</taxon>
        <taxon>Dothideomycetes</taxon>
        <taxon>Dothideomycetidae</taxon>
        <taxon>Mycosphaerellales</taxon>
        <taxon>Teratosphaeriaceae</taxon>
        <taxon>Friedmanniomyces</taxon>
    </lineage>
</organism>
<sequence length="210" mass="23579">MDIYLHYVPKHRVVACRQCLVAVWPKNLISHFRGPAHELTLAQAQEVVIDLNSRSLDLCWPQDLKLPKTPVQAIVSLPVFRDGQRCTLDPRNCAYVFRNEKVLREHWRKEHKWSLCQVLGGGGFAKKQRAVERLQLAVQRPVLCQRLFSAGPGSQFFEVLDDTLDNGDGQGTSGSYQIVSGAQKISSPLTEYGFDKENSMTAAQGSGLTW</sequence>
<comment type="caution">
    <text evidence="1">The sequence shown here is derived from an EMBL/GenBank/DDBJ whole genome shotgun (WGS) entry which is preliminary data.</text>
</comment>
<dbReference type="OrthoDB" id="2608216at2759"/>
<dbReference type="InterPro" id="IPR022698">
    <property type="entry name" value="OrsD"/>
</dbReference>
<evidence type="ECO:0000313" key="1">
    <source>
        <dbReference type="EMBL" id="TKA28283.1"/>
    </source>
</evidence>
<dbReference type="STRING" id="329885.A0A4U0U075"/>
<accession>A0A4U0U075</accession>
<protein>
    <recommendedName>
        <fullName evidence="3">C2H2-type domain-containing protein</fullName>
    </recommendedName>
</protein>
<dbReference type="Pfam" id="PF12013">
    <property type="entry name" value="OrsD"/>
    <property type="match status" value="1"/>
</dbReference>
<dbReference type="AlphaFoldDB" id="A0A4U0U075"/>
<gene>
    <name evidence="1" type="ORF">B0A54_17134</name>
</gene>
<reference evidence="1 2" key="1">
    <citation type="submission" date="2017-03" db="EMBL/GenBank/DDBJ databases">
        <title>Genomes of endolithic fungi from Antarctica.</title>
        <authorList>
            <person name="Coleine C."/>
            <person name="Masonjones S."/>
            <person name="Stajich J.E."/>
        </authorList>
    </citation>
    <scope>NUCLEOTIDE SEQUENCE [LARGE SCALE GENOMIC DNA]</scope>
    <source>
        <strain evidence="1 2">CCFEE 5311</strain>
    </source>
</reference>
<evidence type="ECO:0000313" key="2">
    <source>
        <dbReference type="Proteomes" id="UP000310066"/>
    </source>
</evidence>
<dbReference type="Proteomes" id="UP000310066">
    <property type="component" value="Unassembled WGS sequence"/>
</dbReference>